<gene>
    <name evidence="3" type="ORF">Mal33_47180</name>
</gene>
<dbReference type="InterPro" id="IPR011109">
    <property type="entry name" value="DNA_bind_recombinase_dom"/>
</dbReference>
<accession>A0A518J023</accession>
<dbReference type="PROSITE" id="PS51736">
    <property type="entry name" value="RECOMBINASES_3"/>
    <property type="match status" value="1"/>
</dbReference>
<dbReference type="EMBL" id="CP036318">
    <property type="protein sequence ID" value="QDV58694.1"/>
    <property type="molecule type" value="Genomic_DNA"/>
</dbReference>
<dbReference type="InterPro" id="IPR038109">
    <property type="entry name" value="DNA_bind_recomb_sf"/>
</dbReference>
<dbReference type="Gene3D" id="3.40.50.1390">
    <property type="entry name" value="Resolvase, N-terminal catalytic domain"/>
    <property type="match status" value="1"/>
</dbReference>
<dbReference type="GO" id="GO:0000150">
    <property type="term" value="F:DNA strand exchange activity"/>
    <property type="evidence" value="ECO:0007669"/>
    <property type="project" value="InterPro"/>
</dbReference>
<evidence type="ECO:0000259" key="2">
    <source>
        <dbReference type="PROSITE" id="PS51737"/>
    </source>
</evidence>
<dbReference type="InterPro" id="IPR006119">
    <property type="entry name" value="Resolv_N"/>
</dbReference>
<reference evidence="3 4" key="1">
    <citation type="submission" date="2019-02" db="EMBL/GenBank/DDBJ databases">
        <title>Deep-cultivation of Planctomycetes and their phenomic and genomic characterization uncovers novel biology.</title>
        <authorList>
            <person name="Wiegand S."/>
            <person name="Jogler M."/>
            <person name="Boedeker C."/>
            <person name="Pinto D."/>
            <person name="Vollmers J."/>
            <person name="Rivas-Marin E."/>
            <person name="Kohn T."/>
            <person name="Peeters S.H."/>
            <person name="Heuer A."/>
            <person name="Rast P."/>
            <person name="Oberbeckmann S."/>
            <person name="Bunk B."/>
            <person name="Jeske O."/>
            <person name="Meyerdierks A."/>
            <person name="Storesund J.E."/>
            <person name="Kallscheuer N."/>
            <person name="Luecker S."/>
            <person name="Lage O.M."/>
            <person name="Pohl T."/>
            <person name="Merkel B.J."/>
            <person name="Hornburger P."/>
            <person name="Mueller R.-W."/>
            <person name="Bruemmer F."/>
            <person name="Labrenz M."/>
            <person name="Spormann A.M."/>
            <person name="Op den Camp H."/>
            <person name="Overmann J."/>
            <person name="Amann R."/>
            <person name="Jetten M.S.M."/>
            <person name="Mascher T."/>
            <person name="Medema M.H."/>
            <person name="Devos D.P."/>
            <person name="Kaster A.-K."/>
            <person name="Ovreas L."/>
            <person name="Rohde M."/>
            <person name="Galperin M.Y."/>
            <person name="Jogler C."/>
        </authorList>
    </citation>
    <scope>NUCLEOTIDE SEQUENCE [LARGE SCALE GENOMIC DNA]</scope>
    <source>
        <strain evidence="3 4">Mal33</strain>
    </source>
</reference>
<dbReference type="PANTHER" id="PTHR30461:SF23">
    <property type="entry name" value="DNA RECOMBINASE-RELATED"/>
    <property type="match status" value="1"/>
</dbReference>
<dbReference type="GO" id="GO:0003677">
    <property type="term" value="F:DNA binding"/>
    <property type="evidence" value="ECO:0007669"/>
    <property type="project" value="InterPro"/>
</dbReference>
<sequence>MSKRKTKNACAAVGYIRMSSDKQEESPDQQRDEILKLAEKHGYKIIRWYEDHAVSGVKTFKGRQFLQMIDDVKRLGDFQAILCWDQDRFGRFDSIEAGEWISPLRRAGVELICVVQGRINWDDFAGRMIYQITQEGKNQFLVSLSNNVMRGMLKQARDGYGKRRTPYGYDRVYFDEAGNEMHRVVGNARFSKPKGWKAKLALSEADDEVETVKWIFDAYANSDANSRSIARDLNRRSLLTRNEIPWQSQSVRVLLRNPVYIGTMIYGANPQGRFNQVGDGRLGGDEPVVIENAHPAIIDKKTFKRVQAKLEDRRRPNGRTRAGDYLLSGLVVCGNSGDRMSGRRASVGTNVQYYSARVSSKPEESERCYAIRKDQLEPLVIAKIVSLLDTPNIERQLKAAVGRRLKATANKTSDTKTIRQRIAALEKNIAKGVERLLLLDGDDQDDASRMLADWRAERRTLEDQLQATTAGGNAKPEREAARVAAELARLRTTFAQADPAALRAALASVIEEITLYWTDGGPRKWRFQRGTIRLGGSLRLLASSTIKHWHALGRRSHAKCRCDARLVPWSGVMAHQLSGPSECGGFAWRRKTCLLRFKLAND</sequence>
<protein>
    <submittedName>
        <fullName evidence="3">Recombinase</fullName>
    </submittedName>
</protein>
<dbReference type="InterPro" id="IPR025827">
    <property type="entry name" value="Zn_ribbon_recom_dom"/>
</dbReference>
<dbReference type="PROSITE" id="PS51737">
    <property type="entry name" value="RECOMBINASE_DNA_BIND"/>
    <property type="match status" value="1"/>
</dbReference>
<name>A0A518J023_9BACT</name>
<feature type="domain" description="Recombinase" evidence="2">
    <location>
        <begin position="193"/>
        <end position="316"/>
    </location>
</feature>
<dbReference type="InterPro" id="IPR050639">
    <property type="entry name" value="SSR_resolvase"/>
</dbReference>
<dbReference type="Pfam" id="PF13408">
    <property type="entry name" value="Zn_ribbon_recom"/>
    <property type="match status" value="1"/>
</dbReference>
<dbReference type="RefSeq" id="WP_145289292.1">
    <property type="nucleotide sequence ID" value="NZ_CP036318.1"/>
</dbReference>
<evidence type="ECO:0000259" key="1">
    <source>
        <dbReference type="PROSITE" id="PS51736"/>
    </source>
</evidence>
<dbReference type="AlphaFoldDB" id="A0A518J023"/>
<evidence type="ECO:0000313" key="4">
    <source>
        <dbReference type="Proteomes" id="UP000316770"/>
    </source>
</evidence>
<proteinExistence type="predicted"/>
<evidence type="ECO:0000313" key="3">
    <source>
        <dbReference type="EMBL" id="QDV58694.1"/>
    </source>
</evidence>
<organism evidence="3 4">
    <name type="scientific">Rosistilla oblonga</name>
    <dbReference type="NCBI Taxonomy" id="2527990"/>
    <lineage>
        <taxon>Bacteria</taxon>
        <taxon>Pseudomonadati</taxon>
        <taxon>Planctomycetota</taxon>
        <taxon>Planctomycetia</taxon>
        <taxon>Pirellulales</taxon>
        <taxon>Pirellulaceae</taxon>
        <taxon>Rosistilla</taxon>
    </lineage>
</organism>
<dbReference type="SUPFAM" id="SSF53041">
    <property type="entry name" value="Resolvase-like"/>
    <property type="match status" value="1"/>
</dbReference>
<feature type="domain" description="Resolvase/invertase-type recombinase catalytic" evidence="1">
    <location>
        <begin position="11"/>
        <end position="159"/>
    </location>
</feature>
<keyword evidence="4" id="KW-1185">Reference proteome</keyword>
<dbReference type="SMART" id="SM00857">
    <property type="entry name" value="Resolvase"/>
    <property type="match status" value="1"/>
</dbReference>
<dbReference type="PANTHER" id="PTHR30461">
    <property type="entry name" value="DNA-INVERTASE FROM LAMBDOID PROPHAGE"/>
    <property type="match status" value="1"/>
</dbReference>
<dbReference type="Pfam" id="PF00239">
    <property type="entry name" value="Resolvase"/>
    <property type="match status" value="1"/>
</dbReference>
<dbReference type="Proteomes" id="UP000316770">
    <property type="component" value="Chromosome"/>
</dbReference>
<dbReference type="Pfam" id="PF07508">
    <property type="entry name" value="Recombinase"/>
    <property type="match status" value="1"/>
</dbReference>
<dbReference type="InterPro" id="IPR036162">
    <property type="entry name" value="Resolvase-like_N_sf"/>
</dbReference>
<dbReference type="CDD" id="cd00338">
    <property type="entry name" value="Ser_Recombinase"/>
    <property type="match status" value="1"/>
</dbReference>
<dbReference type="Gene3D" id="3.90.1750.20">
    <property type="entry name" value="Putative Large Serine Recombinase, Chain B, Domain 2"/>
    <property type="match status" value="1"/>
</dbReference>